<comment type="similarity">
    <text evidence="3">Belongs to the radical SAM superfamily. KamA family.</text>
</comment>
<dbReference type="PANTHER" id="PTHR30538:SF0">
    <property type="entry name" value="L-LYSINE 2,3-AMINOMUTASE AQ_1632-RELATED"/>
    <property type="match status" value="1"/>
</dbReference>
<dbReference type="Gene3D" id="3.20.20.70">
    <property type="entry name" value="Aldolase class I"/>
    <property type="match status" value="1"/>
</dbReference>
<dbReference type="InterPro" id="IPR013785">
    <property type="entry name" value="Aldolase_TIM"/>
</dbReference>
<gene>
    <name evidence="10" type="ORF">ENJ10_01075</name>
</gene>
<name>A0A7V1PTX9_CALAY</name>
<dbReference type="AlphaFoldDB" id="A0A7V1PTX9"/>
<dbReference type="Proteomes" id="UP000886005">
    <property type="component" value="Unassembled WGS sequence"/>
</dbReference>
<comment type="caution">
    <text evidence="10">The sequence shown here is derived from an EMBL/GenBank/DDBJ whole genome shotgun (WGS) entry which is preliminary data.</text>
</comment>
<evidence type="ECO:0000256" key="9">
    <source>
        <dbReference type="ARBA" id="ARBA00023014"/>
    </source>
</evidence>
<dbReference type="EMBL" id="DRLD01000025">
    <property type="protein sequence ID" value="HED09256.1"/>
    <property type="molecule type" value="Genomic_DNA"/>
</dbReference>
<dbReference type="SFLD" id="SFLDS00029">
    <property type="entry name" value="Radical_SAM"/>
    <property type="match status" value="1"/>
</dbReference>
<sequence>EDFKKLTKIFPFKVSKYVLDELIDWSAYRDDPIFRLVFPVREMLEERHWELLNSANSPEEEREVIKRIRYDLNPHPSGQQKNIPRWRGRELGGLQHKYRETVLFFPAQGQTCHTYCTYCFRWAQFVNLDEHKFRSKDAALLRDYLAAHTEVSDLLFTGGDPMHMSNKHFFEYLDILMDPELEHVQNIRIGTKALAYYPMRFLGAEGKIFLQKLKSLRESGRHIALMAHFSHPRELQTATVRQAVEAIRQAGVTIRTQSPLVRPVNANADVWADMWREQVKMDMIPYYMFVERDTGAHGYFSVPLAEALEIYNKAMASVSGLIKTVRGPSMSADPGKVLVDGLIEVGGKKLFVLKFIQARNRDEINKIFFAEYDPRATWWDELKLIDFDAVTERTFQPAKRMRRHFLPRH</sequence>
<dbReference type="SUPFAM" id="SSF102114">
    <property type="entry name" value="Radical SAM enzymes"/>
    <property type="match status" value="1"/>
</dbReference>
<keyword evidence="5" id="KW-0949">S-adenosyl-L-methionine</keyword>
<keyword evidence="9" id="KW-0411">Iron-sulfur</keyword>
<organism evidence="10">
    <name type="scientific">Caldithrix abyssi</name>
    <dbReference type="NCBI Taxonomy" id="187145"/>
    <lineage>
        <taxon>Bacteria</taxon>
        <taxon>Pseudomonadati</taxon>
        <taxon>Calditrichota</taxon>
        <taxon>Calditrichia</taxon>
        <taxon>Calditrichales</taxon>
        <taxon>Calditrichaceae</taxon>
        <taxon>Caldithrix</taxon>
    </lineage>
</organism>
<dbReference type="InterPro" id="IPR003739">
    <property type="entry name" value="Lys_aminomutase/Glu_NH3_mut"/>
</dbReference>
<proteinExistence type="inferred from homology"/>
<evidence type="ECO:0000256" key="4">
    <source>
        <dbReference type="ARBA" id="ARBA00022485"/>
    </source>
</evidence>
<keyword evidence="7" id="KW-0663">Pyridoxal phosphate</keyword>
<evidence type="ECO:0000256" key="8">
    <source>
        <dbReference type="ARBA" id="ARBA00023004"/>
    </source>
</evidence>
<evidence type="ECO:0000256" key="1">
    <source>
        <dbReference type="ARBA" id="ARBA00001933"/>
    </source>
</evidence>
<keyword evidence="4" id="KW-0004">4Fe-4S</keyword>
<keyword evidence="8" id="KW-0408">Iron</keyword>
<dbReference type="GO" id="GO:0051539">
    <property type="term" value="F:4 iron, 4 sulfur cluster binding"/>
    <property type="evidence" value="ECO:0007669"/>
    <property type="project" value="UniProtKB-KW"/>
</dbReference>
<keyword evidence="6" id="KW-0479">Metal-binding</keyword>
<dbReference type="SFLD" id="SFLDG01070">
    <property type="entry name" value="PLP-dependent"/>
    <property type="match status" value="1"/>
</dbReference>
<dbReference type="GO" id="GO:0046872">
    <property type="term" value="F:metal ion binding"/>
    <property type="evidence" value="ECO:0007669"/>
    <property type="project" value="UniProtKB-KW"/>
</dbReference>
<reference evidence="10" key="1">
    <citation type="journal article" date="2020" name="mSystems">
        <title>Genome- and Community-Level Interaction Insights into Carbon Utilization and Element Cycling Functions of Hydrothermarchaeota in Hydrothermal Sediment.</title>
        <authorList>
            <person name="Zhou Z."/>
            <person name="Liu Y."/>
            <person name="Xu W."/>
            <person name="Pan J."/>
            <person name="Luo Z.H."/>
            <person name="Li M."/>
        </authorList>
    </citation>
    <scope>NUCLEOTIDE SEQUENCE [LARGE SCALE GENOMIC DNA]</scope>
    <source>
        <strain evidence="10">HyVt-456</strain>
    </source>
</reference>
<comment type="cofactor">
    <cofactor evidence="2">
        <name>[4Fe-4S] cluster</name>
        <dbReference type="ChEBI" id="CHEBI:49883"/>
    </cofactor>
</comment>
<evidence type="ECO:0000256" key="6">
    <source>
        <dbReference type="ARBA" id="ARBA00022723"/>
    </source>
</evidence>
<comment type="cofactor">
    <cofactor evidence="1">
        <name>pyridoxal 5'-phosphate</name>
        <dbReference type="ChEBI" id="CHEBI:597326"/>
    </cofactor>
</comment>
<dbReference type="InterPro" id="IPR058240">
    <property type="entry name" value="rSAM_sf"/>
</dbReference>
<evidence type="ECO:0000313" key="10">
    <source>
        <dbReference type="EMBL" id="HED09256.1"/>
    </source>
</evidence>
<dbReference type="InterPro" id="IPR007197">
    <property type="entry name" value="rSAM"/>
</dbReference>
<evidence type="ECO:0000256" key="7">
    <source>
        <dbReference type="ARBA" id="ARBA00022898"/>
    </source>
</evidence>
<dbReference type="PANTHER" id="PTHR30538">
    <property type="entry name" value="LYSINE 2,3-AMINOMUTASE-RELATED"/>
    <property type="match status" value="1"/>
</dbReference>
<evidence type="ECO:0000256" key="3">
    <source>
        <dbReference type="ARBA" id="ARBA00008703"/>
    </source>
</evidence>
<protein>
    <submittedName>
        <fullName evidence="10">Lysine 2,3-aminomutase</fullName>
    </submittedName>
</protein>
<feature type="non-terminal residue" evidence="10">
    <location>
        <position position="1"/>
    </location>
</feature>
<dbReference type="GO" id="GO:0003824">
    <property type="term" value="F:catalytic activity"/>
    <property type="evidence" value="ECO:0007669"/>
    <property type="project" value="InterPro"/>
</dbReference>
<evidence type="ECO:0000256" key="2">
    <source>
        <dbReference type="ARBA" id="ARBA00001966"/>
    </source>
</evidence>
<accession>A0A7V1PTX9</accession>
<evidence type="ECO:0000256" key="5">
    <source>
        <dbReference type="ARBA" id="ARBA00022691"/>
    </source>
</evidence>